<organism evidence="2 3">
    <name type="scientific">Chaetoceros tenuissimus</name>
    <dbReference type="NCBI Taxonomy" id="426638"/>
    <lineage>
        <taxon>Eukaryota</taxon>
        <taxon>Sar</taxon>
        <taxon>Stramenopiles</taxon>
        <taxon>Ochrophyta</taxon>
        <taxon>Bacillariophyta</taxon>
        <taxon>Coscinodiscophyceae</taxon>
        <taxon>Chaetocerotophycidae</taxon>
        <taxon>Chaetocerotales</taxon>
        <taxon>Chaetocerotaceae</taxon>
        <taxon>Chaetoceros</taxon>
    </lineage>
</organism>
<dbReference type="AlphaFoldDB" id="A0AAD3D403"/>
<reference evidence="2 3" key="1">
    <citation type="journal article" date="2021" name="Sci. Rep.">
        <title>The genome of the diatom Chaetoceros tenuissimus carries an ancient integrated fragment of an extant virus.</title>
        <authorList>
            <person name="Hongo Y."/>
            <person name="Kimura K."/>
            <person name="Takaki Y."/>
            <person name="Yoshida Y."/>
            <person name="Baba S."/>
            <person name="Kobayashi G."/>
            <person name="Nagasaki K."/>
            <person name="Hano T."/>
            <person name="Tomaru Y."/>
        </authorList>
    </citation>
    <scope>NUCLEOTIDE SEQUENCE [LARGE SCALE GENOMIC DNA]</scope>
    <source>
        <strain evidence="2 3">NIES-3715</strain>
    </source>
</reference>
<evidence type="ECO:0000256" key="1">
    <source>
        <dbReference type="SAM" id="MobiDB-lite"/>
    </source>
</evidence>
<evidence type="ECO:0000313" key="3">
    <source>
        <dbReference type="Proteomes" id="UP001054902"/>
    </source>
</evidence>
<feature type="compositionally biased region" description="Polar residues" evidence="1">
    <location>
        <begin position="20"/>
        <end position="34"/>
    </location>
</feature>
<keyword evidence="3" id="KW-1185">Reference proteome</keyword>
<feature type="compositionally biased region" description="Basic and acidic residues" evidence="1">
    <location>
        <begin position="37"/>
        <end position="52"/>
    </location>
</feature>
<comment type="caution">
    <text evidence="2">The sequence shown here is derived from an EMBL/GenBank/DDBJ whole genome shotgun (WGS) entry which is preliminary data.</text>
</comment>
<proteinExistence type="predicted"/>
<feature type="region of interest" description="Disordered" evidence="1">
    <location>
        <begin position="1"/>
        <end position="52"/>
    </location>
</feature>
<dbReference type="EMBL" id="BLLK01000058">
    <property type="protein sequence ID" value="GFH57353.1"/>
    <property type="molecule type" value="Genomic_DNA"/>
</dbReference>
<dbReference type="Proteomes" id="UP001054902">
    <property type="component" value="Unassembled WGS sequence"/>
</dbReference>
<evidence type="ECO:0000313" key="2">
    <source>
        <dbReference type="EMBL" id="GFH57353.1"/>
    </source>
</evidence>
<protein>
    <submittedName>
        <fullName evidence="2">Uncharacterized protein</fullName>
    </submittedName>
</protein>
<sequence length="197" mass="22756">MSKRALEVEQEAQQIKHCSESTSPKQILGQQQGNKKPKQEEDVKEPSKQERRASLKMEFLKVKQMKPGEVLLELLKEGHRKKRETGWLRSEMKLHDDLMRNCKEPTIGMEGDEKGSANDVESEHNLKEILHVLGDYSVLEAHLNRSDEEKSTESSSADEEEFNPLEYLLFAWGVDRDTLKSWKERARKPGGIRNTKN</sequence>
<gene>
    <name evidence="2" type="ORF">CTEN210_13829</name>
</gene>
<name>A0AAD3D403_9STRA</name>
<accession>A0AAD3D403</accession>